<gene>
    <name evidence="6" type="ORF">S01H4_01600</name>
</gene>
<dbReference type="InterPro" id="IPR050320">
    <property type="entry name" value="N5-glutamine_MTase"/>
</dbReference>
<dbReference type="InterPro" id="IPR002052">
    <property type="entry name" value="DNA_methylase_N6_adenine_CS"/>
</dbReference>
<evidence type="ECO:0000259" key="5">
    <source>
        <dbReference type="Pfam" id="PF17827"/>
    </source>
</evidence>
<dbReference type="GO" id="GO:0032259">
    <property type="term" value="P:methylation"/>
    <property type="evidence" value="ECO:0007669"/>
    <property type="project" value="UniProtKB-KW"/>
</dbReference>
<evidence type="ECO:0000256" key="3">
    <source>
        <dbReference type="ARBA" id="ARBA00022691"/>
    </source>
</evidence>
<proteinExistence type="inferred from homology"/>
<organism evidence="6">
    <name type="scientific">marine sediment metagenome</name>
    <dbReference type="NCBI Taxonomy" id="412755"/>
    <lineage>
        <taxon>unclassified sequences</taxon>
        <taxon>metagenomes</taxon>
        <taxon>ecological metagenomes</taxon>
    </lineage>
</organism>
<feature type="domain" description="Release factor glutamine methyltransferase N-terminal" evidence="5">
    <location>
        <begin position="11"/>
        <end position="79"/>
    </location>
</feature>
<dbReference type="InterPro" id="IPR019874">
    <property type="entry name" value="RF_methyltr_PrmC"/>
</dbReference>
<evidence type="ECO:0000313" key="6">
    <source>
        <dbReference type="EMBL" id="GAG70053.1"/>
    </source>
</evidence>
<dbReference type="SUPFAM" id="SSF53335">
    <property type="entry name" value="S-adenosyl-L-methionine-dependent methyltransferases"/>
    <property type="match status" value="1"/>
</dbReference>
<protein>
    <submittedName>
        <fullName evidence="6">Uncharacterized protein</fullName>
    </submittedName>
</protein>
<dbReference type="InterPro" id="IPR040758">
    <property type="entry name" value="PrmC_N"/>
</dbReference>
<keyword evidence="2" id="KW-0808">Transferase</keyword>
<dbReference type="PANTHER" id="PTHR18895">
    <property type="entry name" value="HEMK METHYLTRANSFERASE"/>
    <property type="match status" value="1"/>
</dbReference>
<dbReference type="EMBL" id="BART01000299">
    <property type="protein sequence ID" value="GAG70053.1"/>
    <property type="molecule type" value="Genomic_DNA"/>
</dbReference>
<dbReference type="GO" id="GO:0003676">
    <property type="term" value="F:nucleic acid binding"/>
    <property type="evidence" value="ECO:0007669"/>
    <property type="project" value="InterPro"/>
</dbReference>
<dbReference type="NCBIfam" id="TIGR00536">
    <property type="entry name" value="hemK_fam"/>
    <property type="match status" value="1"/>
</dbReference>
<dbReference type="Pfam" id="PF17827">
    <property type="entry name" value="PrmC_N"/>
    <property type="match status" value="1"/>
</dbReference>
<evidence type="ECO:0000256" key="1">
    <source>
        <dbReference type="ARBA" id="ARBA00022603"/>
    </source>
</evidence>
<dbReference type="PANTHER" id="PTHR18895:SF74">
    <property type="entry name" value="MTRF1L RELEASE FACTOR GLUTAMINE METHYLTRANSFERASE"/>
    <property type="match status" value="1"/>
</dbReference>
<dbReference type="HAMAP" id="MF_02126">
    <property type="entry name" value="RF_methyltr_PrmC"/>
    <property type="match status" value="1"/>
</dbReference>
<dbReference type="GO" id="GO:0008276">
    <property type="term" value="F:protein methyltransferase activity"/>
    <property type="evidence" value="ECO:0007669"/>
    <property type="project" value="InterPro"/>
</dbReference>
<dbReference type="AlphaFoldDB" id="X1ABJ1"/>
<comment type="caution">
    <text evidence="6">The sequence shown here is derived from an EMBL/GenBank/DDBJ whole genome shotgun (WGS) entry which is preliminary data.</text>
</comment>
<accession>X1ABJ1</accession>
<name>X1ABJ1_9ZZZZ</name>
<keyword evidence="1" id="KW-0489">Methyltransferase</keyword>
<evidence type="ECO:0000256" key="2">
    <source>
        <dbReference type="ARBA" id="ARBA00022679"/>
    </source>
</evidence>
<keyword evidence="3" id="KW-0949">S-adenosyl-L-methionine</keyword>
<feature type="domain" description="Methyltransferase" evidence="4">
    <location>
        <begin position="157"/>
        <end position="318"/>
    </location>
</feature>
<dbReference type="InterPro" id="IPR025714">
    <property type="entry name" value="Methyltranfer_dom"/>
</dbReference>
<reference evidence="6" key="1">
    <citation type="journal article" date="2014" name="Front. Microbiol.">
        <title>High frequency of phylogenetically diverse reductive dehalogenase-homologous genes in deep subseafloor sedimentary metagenomes.</title>
        <authorList>
            <person name="Kawai M."/>
            <person name="Futagami T."/>
            <person name="Toyoda A."/>
            <person name="Takaki Y."/>
            <person name="Nishi S."/>
            <person name="Hori S."/>
            <person name="Arai W."/>
            <person name="Tsubouchi T."/>
            <person name="Morono Y."/>
            <person name="Uchiyama I."/>
            <person name="Ito T."/>
            <person name="Fujiyama A."/>
            <person name="Inagaki F."/>
            <person name="Takami H."/>
        </authorList>
    </citation>
    <scope>NUCLEOTIDE SEQUENCE</scope>
    <source>
        <strain evidence="6">Expedition CK06-06</strain>
    </source>
</reference>
<dbReference type="PROSITE" id="PS00092">
    <property type="entry name" value="N6_MTASE"/>
    <property type="match status" value="1"/>
</dbReference>
<dbReference type="InterPro" id="IPR029063">
    <property type="entry name" value="SAM-dependent_MTases_sf"/>
</dbReference>
<dbReference type="Gene3D" id="3.40.50.150">
    <property type="entry name" value="Vaccinia Virus protein VP39"/>
    <property type="match status" value="1"/>
</dbReference>
<dbReference type="InterPro" id="IPR004556">
    <property type="entry name" value="HemK-like"/>
</dbReference>
<dbReference type="Pfam" id="PF13847">
    <property type="entry name" value="Methyltransf_31"/>
    <property type="match status" value="1"/>
</dbReference>
<dbReference type="CDD" id="cd02440">
    <property type="entry name" value="AdoMet_MTases"/>
    <property type="match status" value="1"/>
</dbReference>
<dbReference type="Gene3D" id="1.10.8.10">
    <property type="entry name" value="DNA helicase RuvA subunit, C-terminal domain"/>
    <property type="match status" value="1"/>
</dbReference>
<sequence>MLKETISIQSAIKKAINFLKEKNIESPRITSEILISHILSIPKTKLYLKLDDFISKDEFEKFWSLVVARSNNIPIQYLTQEVSFLDLKLFIKEGVFIPRPETEILAQKAISILKNMSINEDIKANENIKVGINTKARKNINLNKNIRKNNYLTSSNEKKLLVLDIGTGCGAIGLAIVNKISNCFVYATDINEKALEIAKSNAVNLNLSDRIKLLKGNLFEPLPSNLKLSFDLIISNPPYVPISKFKELQPEIREYEPENALLGGEDGLFYYREIISKSLNFLKKNGYLLLEIGYNQSEKIRKIVEDINTKPQFLSNNQKCREIKGIVQDIKSQSQPFFKNKKHEKNKRYKIIEIIKDLSEIDRVIVLKKSDKKSTLKIK</sequence>
<evidence type="ECO:0000259" key="4">
    <source>
        <dbReference type="Pfam" id="PF13847"/>
    </source>
</evidence>